<feature type="region of interest" description="Disordered" evidence="1">
    <location>
        <begin position="1"/>
        <end position="52"/>
    </location>
</feature>
<proteinExistence type="predicted"/>
<dbReference type="Proteomes" id="UP000250043">
    <property type="component" value="Unassembled WGS sequence"/>
</dbReference>
<sequence>MEVEMHSPSDASGSTKNLKRARSPPSPTPADRPSKRQTYASEGVTSPVPRHAYSPAPALAPLIMPPMPASDPVYSAYASEDWVAQTRGLRIDSPHLVQGPQVGFVRVPGENRDSATLQAHIDVHMMDSDVTMGSASPPRRFAEPSTLGFQSNNRPIDSLPVQHGARATSHLLHPNQQQQQQQQQQLQIPAIQVHAATPSPIHRDPSASLPAAARRQRLTMGPRADCEKCRMGVKGHYVHVD</sequence>
<feature type="region of interest" description="Disordered" evidence="1">
    <location>
        <begin position="131"/>
        <end position="160"/>
    </location>
</feature>
<name>A0A8E2J5Q7_9APHY</name>
<dbReference type="OrthoDB" id="3200438at2759"/>
<reference evidence="2 3" key="1">
    <citation type="submission" date="2016-07" db="EMBL/GenBank/DDBJ databases">
        <title>Draft genome of the white-rot fungus Obba rivulosa 3A-2.</title>
        <authorList>
            <consortium name="DOE Joint Genome Institute"/>
            <person name="Miettinen O."/>
            <person name="Riley R."/>
            <person name="Acob R."/>
            <person name="Barry K."/>
            <person name="Cullen D."/>
            <person name="De Vries R."/>
            <person name="Hainaut M."/>
            <person name="Hatakka A."/>
            <person name="Henrissat B."/>
            <person name="Hilden K."/>
            <person name="Kuo R."/>
            <person name="Labutti K."/>
            <person name="Lipzen A."/>
            <person name="Makela M.R."/>
            <person name="Sandor L."/>
            <person name="Spatafora J.W."/>
            <person name="Grigoriev I.V."/>
            <person name="Hibbett D.S."/>
        </authorList>
    </citation>
    <scope>NUCLEOTIDE SEQUENCE [LARGE SCALE GENOMIC DNA]</scope>
    <source>
        <strain evidence="2 3">3A-2</strain>
    </source>
</reference>
<evidence type="ECO:0000313" key="2">
    <source>
        <dbReference type="EMBL" id="OCH95196.1"/>
    </source>
</evidence>
<evidence type="ECO:0000313" key="3">
    <source>
        <dbReference type="Proteomes" id="UP000250043"/>
    </source>
</evidence>
<evidence type="ECO:0000256" key="1">
    <source>
        <dbReference type="SAM" id="MobiDB-lite"/>
    </source>
</evidence>
<organism evidence="2 3">
    <name type="scientific">Obba rivulosa</name>
    <dbReference type="NCBI Taxonomy" id="1052685"/>
    <lineage>
        <taxon>Eukaryota</taxon>
        <taxon>Fungi</taxon>
        <taxon>Dikarya</taxon>
        <taxon>Basidiomycota</taxon>
        <taxon>Agaricomycotina</taxon>
        <taxon>Agaricomycetes</taxon>
        <taxon>Polyporales</taxon>
        <taxon>Gelatoporiaceae</taxon>
        <taxon>Obba</taxon>
    </lineage>
</organism>
<accession>A0A8E2J5Q7</accession>
<protein>
    <submittedName>
        <fullName evidence="2">Uncharacterized protein</fullName>
    </submittedName>
</protein>
<keyword evidence="3" id="KW-1185">Reference proteome</keyword>
<dbReference type="EMBL" id="KV722337">
    <property type="protein sequence ID" value="OCH95196.1"/>
    <property type="molecule type" value="Genomic_DNA"/>
</dbReference>
<dbReference type="AlphaFoldDB" id="A0A8E2J5Q7"/>
<gene>
    <name evidence="2" type="ORF">OBBRIDRAFT_831047</name>
</gene>